<sequence>MKKYLHLIRNSPLFSGMTDDEILSILDCMNGTVKRYQKDAVILRSGDIVHNVGIVLSGNVHIVKEDFWENDNILTCLGNGQIFAEAYACLGTERLEINVIAKERTDVLFINVNKIMNVCTSACEFHSVLIRNLLWSLAEKNLVLTKRIEHTSKRSIREKLLSYLSEQSKKARSPEFEIPFNRQQLADYLSVDRSAISNELSKLRNEGLIDFEKNKFKLNELSA</sequence>
<dbReference type="AlphaFoldDB" id="R9T6L0"/>
<dbReference type="PROSITE" id="PS51063">
    <property type="entry name" value="HTH_CRP_2"/>
    <property type="match status" value="1"/>
</dbReference>
<dbReference type="GO" id="GO:0003700">
    <property type="term" value="F:DNA-binding transcription factor activity"/>
    <property type="evidence" value="ECO:0007669"/>
    <property type="project" value="TreeGrafter"/>
</dbReference>
<keyword evidence="3" id="KW-0804">Transcription</keyword>
<dbReference type="PANTHER" id="PTHR24567:SF58">
    <property type="entry name" value="CYCLIC AMP-BINDING REGULATORY PROTEIN"/>
    <property type="match status" value="1"/>
</dbReference>
<dbReference type="GO" id="GO:0005829">
    <property type="term" value="C:cytosol"/>
    <property type="evidence" value="ECO:0007669"/>
    <property type="project" value="TreeGrafter"/>
</dbReference>
<dbReference type="Pfam" id="PF13545">
    <property type="entry name" value="HTH_Crp_2"/>
    <property type="match status" value="1"/>
</dbReference>
<dbReference type="InterPro" id="IPR050397">
    <property type="entry name" value="Env_Response_Regulators"/>
</dbReference>
<feature type="domain" description="Cyclic nucleotide-binding" evidence="4">
    <location>
        <begin position="13"/>
        <end position="94"/>
    </location>
</feature>
<dbReference type="InterPro" id="IPR014710">
    <property type="entry name" value="RmlC-like_jellyroll"/>
</dbReference>
<accession>R9T6L0</accession>
<feature type="domain" description="HTH crp-type" evidence="5">
    <location>
        <begin position="154"/>
        <end position="222"/>
    </location>
</feature>
<dbReference type="Proteomes" id="UP000014070">
    <property type="component" value="Chromosome"/>
</dbReference>
<dbReference type="PANTHER" id="PTHR24567">
    <property type="entry name" value="CRP FAMILY TRANSCRIPTIONAL REGULATORY PROTEIN"/>
    <property type="match status" value="1"/>
</dbReference>
<gene>
    <name evidence="6" type="ORF">MMINT_12830</name>
</gene>
<evidence type="ECO:0000313" key="6">
    <source>
        <dbReference type="EMBL" id="AGN26612.1"/>
    </source>
</evidence>
<dbReference type="Pfam" id="PF00027">
    <property type="entry name" value="cNMP_binding"/>
    <property type="match status" value="1"/>
</dbReference>
<name>R9T6L0_METII</name>
<dbReference type="InterPro" id="IPR036390">
    <property type="entry name" value="WH_DNA-bd_sf"/>
</dbReference>
<evidence type="ECO:0000256" key="3">
    <source>
        <dbReference type="ARBA" id="ARBA00023163"/>
    </source>
</evidence>
<dbReference type="PROSITE" id="PS50042">
    <property type="entry name" value="CNMP_BINDING_3"/>
    <property type="match status" value="1"/>
</dbReference>
<dbReference type="SUPFAM" id="SSF46785">
    <property type="entry name" value="Winged helix' DNA-binding domain"/>
    <property type="match status" value="1"/>
</dbReference>
<dbReference type="Gene3D" id="2.60.120.10">
    <property type="entry name" value="Jelly Rolls"/>
    <property type="match status" value="1"/>
</dbReference>
<dbReference type="SMART" id="SM00100">
    <property type="entry name" value="cNMP"/>
    <property type="match status" value="1"/>
</dbReference>
<dbReference type="GO" id="GO:0003677">
    <property type="term" value="F:DNA binding"/>
    <property type="evidence" value="ECO:0007669"/>
    <property type="project" value="UniProtKB-KW"/>
</dbReference>
<evidence type="ECO:0000313" key="7">
    <source>
        <dbReference type="Proteomes" id="UP000014070"/>
    </source>
</evidence>
<dbReference type="KEGG" id="mer:MMINT_12830"/>
<dbReference type="STRING" id="1295009.MMINT_12830"/>
<dbReference type="GeneID" id="16153992"/>
<dbReference type="SUPFAM" id="SSF51206">
    <property type="entry name" value="cAMP-binding domain-like"/>
    <property type="match status" value="1"/>
</dbReference>
<keyword evidence="7" id="KW-1185">Reference proteome</keyword>
<dbReference type="InterPro" id="IPR018490">
    <property type="entry name" value="cNMP-bd_dom_sf"/>
</dbReference>
<evidence type="ECO:0000259" key="4">
    <source>
        <dbReference type="PROSITE" id="PS50042"/>
    </source>
</evidence>
<dbReference type="HOGENOM" id="CLU_075053_4_1_2"/>
<organism evidence="6 7">
    <name type="scientific">Methanomassiliicoccus intestinalis (strain Issoire-Mx1)</name>
    <dbReference type="NCBI Taxonomy" id="1295009"/>
    <lineage>
        <taxon>Archaea</taxon>
        <taxon>Methanobacteriati</taxon>
        <taxon>Thermoplasmatota</taxon>
        <taxon>Thermoplasmata</taxon>
        <taxon>Methanomassiliicoccales</taxon>
        <taxon>Methanomassiliicoccaceae</taxon>
        <taxon>Methanomassiliicoccus</taxon>
    </lineage>
</organism>
<dbReference type="SMART" id="SM00419">
    <property type="entry name" value="HTH_CRP"/>
    <property type="match status" value="1"/>
</dbReference>
<evidence type="ECO:0000256" key="2">
    <source>
        <dbReference type="ARBA" id="ARBA00023125"/>
    </source>
</evidence>
<dbReference type="InterPro" id="IPR000595">
    <property type="entry name" value="cNMP-bd_dom"/>
</dbReference>
<keyword evidence="2" id="KW-0238">DNA-binding</keyword>
<proteinExistence type="predicted"/>
<protein>
    <submittedName>
        <fullName evidence="6">Crp/Fnr family transcriptional regulator</fullName>
    </submittedName>
</protein>
<dbReference type="InParanoid" id="R9T6L0"/>
<keyword evidence="1" id="KW-0805">Transcription regulation</keyword>
<dbReference type="CDD" id="cd00038">
    <property type="entry name" value="CAP_ED"/>
    <property type="match status" value="1"/>
</dbReference>
<dbReference type="InterPro" id="IPR012318">
    <property type="entry name" value="HTH_CRP"/>
</dbReference>
<reference evidence="6 7" key="1">
    <citation type="journal article" date="2013" name="Genome Announc.">
        <title>Genome sequence of 'Candidatus Methanomassiliicoccus intestinalis' Issoire-Mx1, a third thermoplasmatales-related methanogenic archaeon from human feces.</title>
        <authorList>
            <person name="Borrel G."/>
            <person name="Harris H.M."/>
            <person name="Parisot N."/>
            <person name="Gaci N."/>
            <person name="Tottey W."/>
            <person name="Mihajlovski A."/>
            <person name="Deane J."/>
            <person name="Gribaldo S."/>
            <person name="Bardot O."/>
            <person name="Peyretaillade E."/>
            <person name="Peyret P."/>
            <person name="O'Toole P.W."/>
            <person name="Brugere J.F."/>
        </authorList>
    </citation>
    <scope>NUCLEOTIDE SEQUENCE [LARGE SCALE GENOMIC DNA]</scope>
    <source>
        <strain evidence="6 7">Issoire-Mx1</strain>
    </source>
</reference>
<dbReference type="EMBL" id="CP005934">
    <property type="protein sequence ID" value="AGN26612.1"/>
    <property type="molecule type" value="Genomic_DNA"/>
</dbReference>
<dbReference type="RefSeq" id="WP_020449137.1">
    <property type="nucleotide sequence ID" value="NC_021353.1"/>
</dbReference>
<evidence type="ECO:0000259" key="5">
    <source>
        <dbReference type="PROSITE" id="PS51063"/>
    </source>
</evidence>
<evidence type="ECO:0000256" key="1">
    <source>
        <dbReference type="ARBA" id="ARBA00023015"/>
    </source>
</evidence>